<name>A0A1H7HBW6_STRJI</name>
<evidence type="ECO:0000256" key="2">
    <source>
        <dbReference type="ARBA" id="ARBA00008829"/>
    </source>
</evidence>
<feature type="modified residue" description="N6-carboxylysine" evidence="5">
    <location>
        <position position="152"/>
    </location>
</feature>
<dbReference type="NCBIfam" id="TIGR02033">
    <property type="entry name" value="D-hydantoinase"/>
    <property type="match status" value="1"/>
</dbReference>
<dbReference type="PANTHER" id="PTHR11647:SF1">
    <property type="entry name" value="COLLAPSIN RESPONSE MEDIATOR PROTEIN"/>
    <property type="match status" value="1"/>
</dbReference>
<dbReference type="EMBL" id="FOAZ01000002">
    <property type="protein sequence ID" value="SEK47923.1"/>
    <property type="molecule type" value="Genomic_DNA"/>
</dbReference>
<evidence type="ECO:0000256" key="5">
    <source>
        <dbReference type="PIRSR" id="PIRSR611778-50"/>
    </source>
</evidence>
<organism evidence="7 8">
    <name type="scientific">Streptacidiphilus jiangxiensis</name>
    <dbReference type="NCBI Taxonomy" id="235985"/>
    <lineage>
        <taxon>Bacteria</taxon>
        <taxon>Bacillati</taxon>
        <taxon>Actinomycetota</taxon>
        <taxon>Actinomycetes</taxon>
        <taxon>Kitasatosporales</taxon>
        <taxon>Streptomycetaceae</taxon>
        <taxon>Streptacidiphilus</taxon>
    </lineage>
</organism>
<keyword evidence="8" id="KW-1185">Reference proteome</keyword>
<comment type="cofactor">
    <cofactor evidence="1">
        <name>Zn(2+)</name>
        <dbReference type="ChEBI" id="CHEBI:29105"/>
    </cofactor>
</comment>
<dbReference type="PANTHER" id="PTHR11647">
    <property type="entry name" value="HYDRANTOINASE/DIHYDROPYRIMIDINASE FAMILY MEMBER"/>
    <property type="match status" value="1"/>
</dbReference>
<dbReference type="Gene3D" id="2.30.40.10">
    <property type="entry name" value="Urease, subunit C, domain 1"/>
    <property type="match status" value="1"/>
</dbReference>
<dbReference type="GO" id="GO:0005829">
    <property type="term" value="C:cytosol"/>
    <property type="evidence" value="ECO:0007669"/>
    <property type="project" value="TreeGrafter"/>
</dbReference>
<evidence type="ECO:0000256" key="1">
    <source>
        <dbReference type="ARBA" id="ARBA00001947"/>
    </source>
</evidence>
<dbReference type="GO" id="GO:0046872">
    <property type="term" value="F:metal ion binding"/>
    <property type="evidence" value="ECO:0007669"/>
    <property type="project" value="UniProtKB-KW"/>
</dbReference>
<dbReference type="InterPro" id="IPR011778">
    <property type="entry name" value="Hydantoinase/dihydroPyrase"/>
</dbReference>
<dbReference type="Gene3D" id="3.20.20.140">
    <property type="entry name" value="Metal-dependent hydrolases"/>
    <property type="match status" value="1"/>
</dbReference>
<evidence type="ECO:0000313" key="7">
    <source>
        <dbReference type="EMBL" id="SEK47923.1"/>
    </source>
</evidence>
<keyword evidence="4" id="KW-0378">Hydrolase</keyword>
<dbReference type="Proteomes" id="UP000183015">
    <property type="component" value="Unassembled WGS sequence"/>
</dbReference>
<gene>
    <name evidence="7" type="ORF">SAMN05414137_102157</name>
</gene>
<evidence type="ECO:0000313" key="8">
    <source>
        <dbReference type="Proteomes" id="UP000183015"/>
    </source>
</evidence>
<comment type="similarity">
    <text evidence="2">Belongs to the metallo-dependent hydrolases superfamily. Hydantoinase/dihydropyrimidinase family.</text>
</comment>
<dbReference type="AlphaFoldDB" id="A0A1H7HBW6"/>
<dbReference type="SUPFAM" id="SSF51338">
    <property type="entry name" value="Composite domain of metallo-dependent hydrolases"/>
    <property type="match status" value="2"/>
</dbReference>
<proteinExistence type="inferred from homology"/>
<comment type="PTM">
    <text evidence="5">Carbamylation allows a single lysine to coordinate two divalent metal cations.</text>
</comment>
<sequence>MERILITGGLVITATDEIHADVLIDHGKIAALASPGTHAWSDYRTIDATGKYVIPGGVDAHTHMEMPFGGTTSADTFETGTRAAAWGGTTTIVDFAIQPRGGSLREGLDTWHEKAEAKCSIDYGFHMIMSDVNESSLKEMDTLVELGVSSFKLFTAYPGVFLSDDGQILRAMQRASGNGGLVMIHAENGLAIDVLVEQALARGERDPRYHGEVRKALLEAEATHRAIRLSQVAGAPVYVVHVSAEQAVAEIAKARDDGLPVFGETCPQYLFLSTDNLAEPDFEGAKYVCSTPLRPKEHQAALWRGLRTNDLQVVSTDHCPFCFKGQKDLGIGDFSKIPNGLPGVENRMDLLHQAVLDGHISRTRWIEIACASPAKMFGLYPRKGTIAPGADADVVIYDPTAEQVLSVETHHMNVDYSAYEGKHITGRVETVLSRGVPVIDRHSYVGHPGHGTYLPRALGHYAN</sequence>
<dbReference type="InterPro" id="IPR050378">
    <property type="entry name" value="Metallo-dep_Hydrolases_sf"/>
</dbReference>
<dbReference type="Pfam" id="PF01979">
    <property type="entry name" value="Amidohydro_1"/>
    <property type="match status" value="1"/>
</dbReference>
<accession>A0A1H7HBW6</accession>
<dbReference type="OrthoDB" id="9803027at2"/>
<dbReference type="STRING" id="235985.SAMN05414137_102157"/>
<dbReference type="GO" id="GO:0016812">
    <property type="term" value="F:hydrolase activity, acting on carbon-nitrogen (but not peptide) bonds, in cyclic amides"/>
    <property type="evidence" value="ECO:0007669"/>
    <property type="project" value="TreeGrafter"/>
</dbReference>
<dbReference type="CDD" id="cd01314">
    <property type="entry name" value="D-HYD"/>
    <property type="match status" value="1"/>
</dbReference>
<dbReference type="FunFam" id="3.20.20.140:FF:000037">
    <property type="entry name" value="Dihydropyrimidinase"/>
    <property type="match status" value="1"/>
</dbReference>
<dbReference type="InterPro" id="IPR011059">
    <property type="entry name" value="Metal-dep_hydrolase_composite"/>
</dbReference>
<evidence type="ECO:0000256" key="4">
    <source>
        <dbReference type="ARBA" id="ARBA00022801"/>
    </source>
</evidence>
<reference evidence="8" key="1">
    <citation type="submission" date="2016-10" db="EMBL/GenBank/DDBJ databases">
        <authorList>
            <person name="Varghese N."/>
        </authorList>
    </citation>
    <scope>NUCLEOTIDE SEQUENCE [LARGE SCALE GENOMIC DNA]</scope>
    <source>
        <strain evidence="8">DSM 45096 / BCRC 16803 / CGMCC 4.1857 / CIP 109030 / JCM 12277 / KCTC 19219 / NBRC 100920 / 33214</strain>
    </source>
</reference>
<protein>
    <submittedName>
        <fullName evidence="7">Dihydropyrimidinase</fullName>
    </submittedName>
</protein>
<dbReference type="InterPro" id="IPR006680">
    <property type="entry name" value="Amidohydro-rel"/>
</dbReference>
<dbReference type="RefSeq" id="WP_042448468.1">
    <property type="nucleotide sequence ID" value="NZ_BBPN01000014.1"/>
</dbReference>
<dbReference type="SUPFAM" id="SSF51556">
    <property type="entry name" value="Metallo-dependent hydrolases"/>
    <property type="match status" value="1"/>
</dbReference>
<feature type="domain" description="Amidohydrolase-related" evidence="6">
    <location>
        <begin position="52"/>
        <end position="422"/>
    </location>
</feature>
<evidence type="ECO:0000256" key="3">
    <source>
        <dbReference type="ARBA" id="ARBA00022723"/>
    </source>
</evidence>
<keyword evidence="3" id="KW-0479">Metal-binding</keyword>
<evidence type="ECO:0000259" key="6">
    <source>
        <dbReference type="Pfam" id="PF01979"/>
    </source>
</evidence>
<dbReference type="InterPro" id="IPR032466">
    <property type="entry name" value="Metal_Hydrolase"/>
</dbReference>
<dbReference type="eggNOG" id="COG0044">
    <property type="taxonomic scope" value="Bacteria"/>
</dbReference>